<reference evidence="5" key="1">
    <citation type="submission" date="2019-08" db="EMBL/GenBank/DDBJ databases">
        <title>Reference gene set and small RNA set construction with multiple tissues from Davidia involucrata Baill.</title>
        <authorList>
            <person name="Yang H."/>
            <person name="Zhou C."/>
            <person name="Li G."/>
            <person name="Wang J."/>
            <person name="Gao P."/>
            <person name="Wang M."/>
            <person name="Wang R."/>
            <person name="Zhao Y."/>
        </authorList>
    </citation>
    <scope>NUCLEOTIDE SEQUENCE</scope>
    <source>
        <tissue evidence="5">Mixed with DoveR01_LX</tissue>
    </source>
</reference>
<name>A0A5B7B8L1_DAVIN</name>
<comment type="similarity">
    <text evidence="1">Belongs to the PPR family. P subfamily.</text>
</comment>
<dbReference type="InterPro" id="IPR002885">
    <property type="entry name" value="PPR_rpt"/>
</dbReference>
<accession>A0A5B7B8L1</accession>
<dbReference type="NCBIfam" id="TIGR00756">
    <property type="entry name" value="PPR"/>
    <property type="match status" value="8"/>
</dbReference>
<dbReference type="PANTHER" id="PTHR47447:SF28">
    <property type="entry name" value="PENTACOTRIPEPTIDE-REPEAT REGION OF PRORP DOMAIN-CONTAINING PROTEIN"/>
    <property type="match status" value="1"/>
</dbReference>
<feature type="domain" description="PROP1-like PPR" evidence="4">
    <location>
        <begin position="362"/>
        <end position="530"/>
    </location>
</feature>
<dbReference type="Gene3D" id="1.25.40.10">
    <property type="entry name" value="Tetratricopeptide repeat domain"/>
    <property type="match status" value="4"/>
</dbReference>
<feature type="repeat" description="PPR" evidence="3">
    <location>
        <begin position="210"/>
        <end position="244"/>
    </location>
</feature>
<evidence type="ECO:0000313" key="5">
    <source>
        <dbReference type="EMBL" id="MPA64845.1"/>
    </source>
</evidence>
<gene>
    <name evidence="5" type="ORF">Din_034286</name>
</gene>
<dbReference type="PROSITE" id="PS51375">
    <property type="entry name" value="PPR"/>
    <property type="match status" value="8"/>
</dbReference>
<organism evidence="5">
    <name type="scientific">Davidia involucrata</name>
    <name type="common">Dove tree</name>
    <dbReference type="NCBI Taxonomy" id="16924"/>
    <lineage>
        <taxon>Eukaryota</taxon>
        <taxon>Viridiplantae</taxon>
        <taxon>Streptophyta</taxon>
        <taxon>Embryophyta</taxon>
        <taxon>Tracheophyta</taxon>
        <taxon>Spermatophyta</taxon>
        <taxon>Magnoliopsida</taxon>
        <taxon>eudicotyledons</taxon>
        <taxon>Gunneridae</taxon>
        <taxon>Pentapetalae</taxon>
        <taxon>asterids</taxon>
        <taxon>Cornales</taxon>
        <taxon>Nyssaceae</taxon>
        <taxon>Davidia</taxon>
    </lineage>
</organism>
<dbReference type="Pfam" id="PF17177">
    <property type="entry name" value="PPR_long"/>
    <property type="match status" value="1"/>
</dbReference>
<feature type="repeat" description="PPR" evidence="3">
    <location>
        <begin position="314"/>
        <end position="348"/>
    </location>
</feature>
<feature type="repeat" description="PPR" evidence="3">
    <location>
        <begin position="419"/>
        <end position="453"/>
    </location>
</feature>
<evidence type="ECO:0000256" key="1">
    <source>
        <dbReference type="ARBA" id="ARBA00007626"/>
    </source>
</evidence>
<sequence length="560" mass="64188">MLGSSKMLSKSKHFKVFLDSRSRTNMNGVHSFLCNSLCNMAESPIVDNSLNTAESPELPGWVKFSEKENPVMENSEDDFVLPAISYWVENHKLQDQKVDLKCVVSDTIDSDVDKISKILRNPFQSLDVVLQALNGCSFNVSETLVEKLLKRFRNNWIAAFGFFKWANLQMGFKHTPDSYNSMVDILGKSRKFDLMWELVEEMDQLGGYITLVTMSKVMRRLARSGRYKDAIEAFGRMERFGMKKEVEAMNVLMDALVKENSVEHAQDVYLEFKNYIPPNSHTFNVLIHGWSKARQLDKARKTLEEMENHGFRPDVISYTCFIEAYSREKDFRKVDAILEEMQQKGCPPNVVTYTIVMHALGKAKQINEALEIYEKMKQNGCIPDSSFYNSLIYILSNSGRLKDAHDVFEDMSNHGVTPDVLTYNTMIATACKHSQEENALKLLQKMEDSHCKPSLDTYHSLLKMCCRMKRIKVLSFLLSHMFKSDVSIDLGTYSLLVHGLCKSGKLEHACSYFEEMVLKGFVPKDSTYKMMIEELEKKGMEKAKKGIEELMLQAKKQGTI</sequence>
<dbReference type="SUPFAM" id="SSF81901">
    <property type="entry name" value="HCP-like"/>
    <property type="match status" value="1"/>
</dbReference>
<feature type="repeat" description="PPR" evidence="3">
    <location>
        <begin position="279"/>
        <end position="313"/>
    </location>
</feature>
<keyword evidence="2" id="KW-0677">Repeat</keyword>
<evidence type="ECO:0000256" key="3">
    <source>
        <dbReference type="PROSITE-ProRule" id="PRU00708"/>
    </source>
</evidence>
<dbReference type="AlphaFoldDB" id="A0A5B7B8L1"/>
<dbReference type="InterPro" id="IPR033443">
    <property type="entry name" value="PROP1-like_PPR_dom"/>
</dbReference>
<dbReference type="InterPro" id="IPR011990">
    <property type="entry name" value="TPR-like_helical_dom_sf"/>
</dbReference>
<protein>
    <recommendedName>
        <fullName evidence="4">PROP1-like PPR domain-containing protein</fullName>
    </recommendedName>
</protein>
<dbReference type="SUPFAM" id="SSF48452">
    <property type="entry name" value="TPR-like"/>
    <property type="match status" value="1"/>
</dbReference>
<feature type="repeat" description="PPR" evidence="3">
    <location>
        <begin position="489"/>
        <end position="523"/>
    </location>
</feature>
<evidence type="ECO:0000256" key="2">
    <source>
        <dbReference type="ARBA" id="ARBA00022737"/>
    </source>
</evidence>
<dbReference type="Pfam" id="PF01535">
    <property type="entry name" value="PPR"/>
    <property type="match status" value="3"/>
</dbReference>
<dbReference type="PANTHER" id="PTHR47447">
    <property type="entry name" value="OS03G0856100 PROTEIN"/>
    <property type="match status" value="1"/>
</dbReference>
<feature type="repeat" description="PPR" evidence="3">
    <location>
        <begin position="384"/>
        <end position="418"/>
    </location>
</feature>
<proteinExistence type="inferred from homology"/>
<dbReference type="Pfam" id="PF13041">
    <property type="entry name" value="PPR_2"/>
    <property type="match status" value="1"/>
</dbReference>
<feature type="repeat" description="PPR" evidence="3">
    <location>
        <begin position="349"/>
        <end position="383"/>
    </location>
</feature>
<feature type="repeat" description="PPR" evidence="3">
    <location>
        <begin position="175"/>
        <end position="209"/>
    </location>
</feature>
<evidence type="ECO:0000259" key="4">
    <source>
        <dbReference type="Pfam" id="PF17177"/>
    </source>
</evidence>
<dbReference type="EMBL" id="GHES01034286">
    <property type="protein sequence ID" value="MPA64845.1"/>
    <property type="molecule type" value="Transcribed_RNA"/>
</dbReference>